<feature type="transmembrane region" description="Helical" evidence="1">
    <location>
        <begin position="428"/>
        <end position="446"/>
    </location>
</feature>
<evidence type="ECO:0000256" key="1">
    <source>
        <dbReference type="SAM" id="Phobius"/>
    </source>
</evidence>
<accession>A0ABT3Q9K4</accession>
<dbReference type="EMBL" id="JAPIUX010000018">
    <property type="protein sequence ID" value="MCX2561964.1"/>
    <property type="molecule type" value="Genomic_DNA"/>
</dbReference>
<protein>
    <submittedName>
        <fullName evidence="2">YfhO family protein</fullName>
    </submittedName>
</protein>
<keyword evidence="3" id="KW-1185">Reference proteome</keyword>
<keyword evidence="1" id="KW-0472">Membrane</keyword>
<feature type="transmembrane region" description="Helical" evidence="1">
    <location>
        <begin position="117"/>
        <end position="140"/>
    </location>
</feature>
<comment type="caution">
    <text evidence="2">The sequence shown here is derived from an EMBL/GenBank/DDBJ whole genome shotgun (WGS) entry which is preliminary data.</text>
</comment>
<keyword evidence="1" id="KW-0812">Transmembrane</keyword>
<organism evidence="2 3">
    <name type="scientific">Acetobacter farinalis</name>
    <dbReference type="NCBI Taxonomy" id="1260984"/>
    <lineage>
        <taxon>Bacteria</taxon>
        <taxon>Pseudomonadati</taxon>
        <taxon>Pseudomonadota</taxon>
        <taxon>Alphaproteobacteria</taxon>
        <taxon>Acetobacterales</taxon>
        <taxon>Acetobacteraceae</taxon>
        <taxon>Acetobacter</taxon>
    </lineage>
</organism>
<reference evidence="2 3" key="1">
    <citation type="submission" date="2022-11" db="EMBL/GenBank/DDBJ databases">
        <title>Genome sequencing of Acetobacter type strain.</title>
        <authorList>
            <person name="Heo J."/>
            <person name="Lee D."/>
            <person name="Han B.-H."/>
            <person name="Hong S.-B."/>
            <person name="Kwon S.-W."/>
        </authorList>
    </citation>
    <scope>NUCLEOTIDE SEQUENCE [LARGE SCALE GENOMIC DNA]</scope>
    <source>
        <strain evidence="2 3">KACC 21251</strain>
    </source>
</reference>
<feature type="transmembrane region" description="Helical" evidence="1">
    <location>
        <begin position="323"/>
        <end position="342"/>
    </location>
</feature>
<sequence length="782" mass="84045">MDMPFSRPALRHWPRWHVALLVLLPVLVHLPELVGPALFGQMTSDPLSVLSVATTTRRDWLEGGLLPGLPGWIDGCAGVIVQALGHLVASDWRQGVLPWWNPYSGVGMPLAGEYQPAAFFLPFVLLLGFPGGVLLLKIALQTVAGLAMYAFLRALHLDRRAVLVGALLYAFNGTYAWASDGPSQPLAFLPLVLFGIERARTHTGAGGWGWLTVGLAYLLLSGFPETAFLVGTLALCWAVLRLVQQPVPARVPYALRIMAGGCAALLLAAPQLVAFADFLREAWVGPHAGVLDAALPRASWVMALFPYINGLFFYGGAGQFGAWWAMGGYVGLVVPWLALVALAGKRERAARFMLAGYVLVCMGKQANLPVITGLVDLLPGVGRTIFYRLCFPAEQAALLLLAVFALDDLFSLPASFSSMQRRMVFRQPVLCASVALGVVAFGAWRLNAPTRAALAGYAHGPVPTWGYEAASLLLGCGAVALCAAGMLGVGRWQSARARVALVCSGVLGEALVLFCVPLLCVRAPLPRNTALLETVQRELGLQRFVTMGVIAPNYGAYFRLPSLNHNGVPMPSAWIERMRRDFGPEVDPVTFDGITPNRPDGQFFLAETLTKKPQIFEKLGVALALVPHGFSMTGSEALPPEQKLKLLYSDQTADVYRLPHAAPYFEAGPGCTVRAESQTVAHTVCAAPSFLIRRELMMSGWTARVEAVQTQTVVPAFDEALFERIPLPAGPADIRFSFTPPFMAWGWAGFLLGLLMLGAGFVGGRPMRGGVVALRRSGGASE</sequence>
<feature type="transmembrane region" description="Helical" evidence="1">
    <location>
        <begin position="742"/>
        <end position="762"/>
    </location>
</feature>
<gene>
    <name evidence="2" type="ORF">OQ252_11235</name>
</gene>
<feature type="transmembrane region" description="Helical" evidence="1">
    <location>
        <begin position="499"/>
        <end position="519"/>
    </location>
</feature>
<feature type="transmembrane region" description="Helical" evidence="1">
    <location>
        <begin position="253"/>
        <end position="279"/>
    </location>
</feature>
<dbReference type="RefSeq" id="WP_166123018.1">
    <property type="nucleotide sequence ID" value="NZ_JAPIUX010000018.1"/>
</dbReference>
<evidence type="ECO:0000313" key="3">
    <source>
        <dbReference type="Proteomes" id="UP001526446"/>
    </source>
</evidence>
<name>A0ABT3Q9K4_9PROT</name>
<feature type="transmembrane region" description="Helical" evidence="1">
    <location>
        <begin position="227"/>
        <end position="247"/>
    </location>
</feature>
<feature type="transmembrane region" description="Helical" evidence="1">
    <location>
        <begin position="466"/>
        <end position="487"/>
    </location>
</feature>
<dbReference type="Proteomes" id="UP001526446">
    <property type="component" value="Unassembled WGS sequence"/>
</dbReference>
<feature type="transmembrane region" description="Helical" evidence="1">
    <location>
        <begin position="161"/>
        <end position="179"/>
    </location>
</feature>
<keyword evidence="1" id="KW-1133">Transmembrane helix</keyword>
<proteinExistence type="predicted"/>
<evidence type="ECO:0000313" key="2">
    <source>
        <dbReference type="EMBL" id="MCX2561964.1"/>
    </source>
</evidence>